<keyword evidence="1" id="KW-0732">Signal</keyword>
<reference evidence="2 3" key="1">
    <citation type="submission" date="2021-06" db="EMBL/GenBank/DDBJ databases">
        <title>Caerostris darwini draft genome.</title>
        <authorList>
            <person name="Kono N."/>
            <person name="Arakawa K."/>
        </authorList>
    </citation>
    <scope>NUCLEOTIDE SEQUENCE [LARGE SCALE GENOMIC DNA]</scope>
</reference>
<accession>A0AAV4N0I4</accession>
<evidence type="ECO:0000313" key="3">
    <source>
        <dbReference type="Proteomes" id="UP001054837"/>
    </source>
</evidence>
<gene>
    <name evidence="2" type="ORF">CDAR_68231</name>
</gene>
<comment type="caution">
    <text evidence="2">The sequence shown here is derived from an EMBL/GenBank/DDBJ whole genome shotgun (WGS) entry which is preliminary data.</text>
</comment>
<organism evidence="2 3">
    <name type="scientific">Caerostris darwini</name>
    <dbReference type="NCBI Taxonomy" id="1538125"/>
    <lineage>
        <taxon>Eukaryota</taxon>
        <taxon>Metazoa</taxon>
        <taxon>Ecdysozoa</taxon>
        <taxon>Arthropoda</taxon>
        <taxon>Chelicerata</taxon>
        <taxon>Arachnida</taxon>
        <taxon>Araneae</taxon>
        <taxon>Araneomorphae</taxon>
        <taxon>Entelegynae</taxon>
        <taxon>Araneoidea</taxon>
        <taxon>Araneidae</taxon>
        <taxon>Caerostris</taxon>
    </lineage>
</organism>
<evidence type="ECO:0000313" key="2">
    <source>
        <dbReference type="EMBL" id="GIX77691.1"/>
    </source>
</evidence>
<proteinExistence type="predicted"/>
<feature type="chain" id="PRO_5043539890" evidence="1">
    <location>
        <begin position="22"/>
        <end position="233"/>
    </location>
</feature>
<feature type="signal peptide" evidence="1">
    <location>
        <begin position="1"/>
        <end position="21"/>
    </location>
</feature>
<keyword evidence="3" id="KW-1185">Reference proteome</keyword>
<dbReference type="Proteomes" id="UP001054837">
    <property type="component" value="Unassembled WGS sequence"/>
</dbReference>
<evidence type="ECO:0000256" key="1">
    <source>
        <dbReference type="SAM" id="SignalP"/>
    </source>
</evidence>
<name>A0AAV4N0I4_9ARAC</name>
<dbReference type="EMBL" id="BPLQ01001043">
    <property type="protein sequence ID" value="GIX77691.1"/>
    <property type="molecule type" value="Genomic_DNA"/>
</dbReference>
<sequence length="233" mass="26803">MVSKVWIFGILCLAFLGVSSAEINCRERIYQQCTYPTLFGRIPRSVIEYNHICPELKNYVKCLKNYQDACTPKFNIAFESEEMYESTLAVFSDLCERNNLLYTAVTENLRCLNDTFGRTLCVDETEAIIEAYTSRTSKTTTSDDDLPFDIFCLQDVLEAGCITHDISKNCGSCAKDAAAELIRRTHFIEESCSMQDVKEILLNVNQYELMESQKDILTETLHKFIRRHEDCKQ</sequence>
<dbReference type="AlphaFoldDB" id="A0AAV4N0I4"/>
<protein>
    <submittedName>
        <fullName evidence="2">Uncharacterized protein</fullName>
    </submittedName>
</protein>